<evidence type="ECO:0000256" key="1">
    <source>
        <dbReference type="SAM" id="SignalP"/>
    </source>
</evidence>
<organism evidence="2 3">
    <name type="scientific">Penicillium camemberti (strain FM 013)</name>
    <dbReference type="NCBI Taxonomy" id="1429867"/>
    <lineage>
        <taxon>Eukaryota</taxon>
        <taxon>Fungi</taxon>
        <taxon>Dikarya</taxon>
        <taxon>Ascomycota</taxon>
        <taxon>Pezizomycotina</taxon>
        <taxon>Eurotiomycetes</taxon>
        <taxon>Eurotiomycetidae</taxon>
        <taxon>Eurotiales</taxon>
        <taxon>Aspergillaceae</taxon>
        <taxon>Penicillium</taxon>
    </lineage>
</organism>
<accession>A0A0G4P0C9</accession>
<dbReference type="EMBL" id="HG793136">
    <property type="protein sequence ID" value="CRL19772.1"/>
    <property type="molecule type" value="Genomic_DNA"/>
</dbReference>
<proteinExistence type="predicted"/>
<protein>
    <submittedName>
        <fullName evidence="2">Str. FM013</fullName>
    </submittedName>
</protein>
<sequence>MCTSSFFFGLALVPKTLALMVTPDGKHQAGLCEACGNVEGLD</sequence>
<evidence type="ECO:0000313" key="3">
    <source>
        <dbReference type="Proteomes" id="UP000053732"/>
    </source>
</evidence>
<gene>
    <name evidence="2" type="ORF">PCAMFM013_S003g000563</name>
</gene>
<dbReference type="AlphaFoldDB" id="A0A0G4P0C9"/>
<keyword evidence="3" id="KW-1185">Reference proteome</keyword>
<evidence type="ECO:0000313" key="2">
    <source>
        <dbReference type="EMBL" id="CRL19772.1"/>
    </source>
</evidence>
<keyword evidence="1" id="KW-0732">Signal</keyword>
<feature type="signal peptide" evidence="1">
    <location>
        <begin position="1"/>
        <end position="18"/>
    </location>
</feature>
<feature type="chain" id="PRO_5005194929" evidence="1">
    <location>
        <begin position="19"/>
        <end position="42"/>
    </location>
</feature>
<reference evidence="2 3" key="1">
    <citation type="journal article" date="2014" name="Nat. Commun.">
        <title>Multiple recent horizontal transfers of a large genomic region in cheese making fungi.</title>
        <authorList>
            <person name="Cheeseman K."/>
            <person name="Ropars J."/>
            <person name="Renault P."/>
            <person name="Dupont J."/>
            <person name="Gouzy J."/>
            <person name="Branca A."/>
            <person name="Abraham A.L."/>
            <person name="Ceppi M."/>
            <person name="Conseiller E."/>
            <person name="Debuchy R."/>
            <person name="Malagnac F."/>
            <person name="Goarin A."/>
            <person name="Silar P."/>
            <person name="Lacoste S."/>
            <person name="Sallet E."/>
            <person name="Bensimon A."/>
            <person name="Giraud T."/>
            <person name="Brygoo Y."/>
        </authorList>
    </citation>
    <scope>NUCLEOTIDE SEQUENCE [LARGE SCALE GENOMIC DNA]</scope>
    <source>
        <strain evidence="3">FM 013</strain>
    </source>
</reference>
<name>A0A0G4P0C9_PENC3</name>
<dbReference type="Proteomes" id="UP000053732">
    <property type="component" value="Unassembled WGS sequence"/>
</dbReference>